<evidence type="ECO:0000256" key="4">
    <source>
        <dbReference type="ARBA" id="ARBA00023136"/>
    </source>
</evidence>
<accession>A0ABV6MFA7</accession>
<keyword evidence="2 5" id="KW-0812">Transmembrane</keyword>
<evidence type="ECO:0000313" key="7">
    <source>
        <dbReference type="EMBL" id="MFC0533410.1"/>
    </source>
</evidence>
<dbReference type="Proteomes" id="UP001589867">
    <property type="component" value="Unassembled WGS sequence"/>
</dbReference>
<feature type="transmembrane region" description="Helical" evidence="5">
    <location>
        <begin position="48"/>
        <end position="69"/>
    </location>
</feature>
<evidence type="ECO:0000256" key="2">
    <source>
        <dbReference type="ARBA" id="ARBA00022692"/>
    </source>
</evidence>
<evidence type="ECO:0000259" key="6">
    <source>
        <dbReference type="Pfam" id="PF02656"/>
    </source>
</evidence>
<dbReference type="Pfam" id="PF02656">
    <property type="entry name" value="DUF202"/>
    <property type="match status" value="1"/>
</dbReference>
<organism evidence="7 8">
    <name type="scientific">Phytohabitans kaempferiae</name>
    <dbReference type="NCBI Taxonomy" id="1620943"/>
    <lineage>
        <taxon>Bacteria</taxon>
        <taxon>Bacillati</taxon>
        <taxon>Actinomycetota</taxon>
        <taxon>Actinomycetes</taxon>
        <taxon>Micromonosporales</taxon>
        <taxon>Micromonosporaceae</taxon>
    </lineage>
</organism>
<evidence type="ECO:0000256" key="5">
    <source>
        <dbReference type="SAM" id="Phobius"/>
    </source>
</evidence>
<comment type="subcellular location">
    <subcellularLocation>
        <location evidence="1">Endomembrane system</location>
        <topology evidence="1">Multi-pass membrane protein</topology>
    </subcellularLocation>
</comment>
<evidence type="ECO:0000313" key="8">
    <source>
        <dbReference type="Proteomes" id="UP001589867"/>
    </source>
</evidence>
<comment type="caution">
    <text evidence="7">The sequence shown here is derived from an EMBL/GenBank/DDBJ whole genome shotgun (WGS) entry which is preliminary data.</text>
</comment>
<evidence type="ECO:0000256" key="1">
    <source>
        <dbReference type="ARBA" id="ARBA00004127"/>
    </source>
</evidence>
<keyword evidence="8" id="KW-1185">Reference proteome</keyword>
<sequence>MTRDADARLWSPEAQPERTALAWSRTALASAVLLCALVRHLLPIHTVVAAALAVVATPVMVAVAVAARARYRDSHRALRGGESLPDGRLAAWSVLLVTLVALAAALAVLVG</sequence>
<keyword evidence="3 5" id="KW-1133">Transmembrane helix</keyword>
<gene>
    <name evidence="7" type="ORF">ACFFIA_37980</name>
</gene>
<proteinExistence type="predicted"/>
<dbReference type="EMBL" id="JBHLUH010000083">
    <property type="protein sequence ID" value="MFC0533410.1"/>
    <property type="molecule type" value="Genomic_DNA"/>
</dbReference>
<feature type="transmembrane region" description="Helical" evidence="5">
    <location>
        <begin position="20"/>
        <end position="42"/>
    </location>
</feature>
<evidence type="ECO:0000256" key="3">
    <source>
        <dbReference type="ARBA" id="ARBA00022989"/>
    </source>
</evidence>
<keyword evidence="4 5" id="KW-0472">Membrane</keyword>
<dbReference type="InterPro" id="IPR003807">
    <property type="entry name" value="DUF202"/>
</dbReference>
<feature type="transmembrane region" description="Helical" evidence="5">
    <location>
        <begin position="89"/>
        <end position="110"/>
    </location>
</feature>
<dbReference type="RefSeq" id="WP_377260980.1">
    <property type="nucleotide sequence ID" value="NZ_JBHLUH010000083.1"/>
</dbReference>
<feature type="domain" description="DUF202" evidence="6">
    <location>
        <begin position="14"/>
        <end position="76"/>
    </location>
</feature>
<reference evidence="7 8" key="1">
    <citation type="submission" date="2024-09" db="EMBL/GenBank/DDBJ databases">
        <authorList>
            <person name="Sun Q."/>
            <person name="Mori K."/>
        </authorList>
    </citation>
    <scope>NUCLEOTIDE SEQUENCE [LARGE SCALE GENOMIC DNA]</scope>
    <source>
        <strain evidence="7 8">TBRC 3947</strain>
    </source>
</reference>
<name>A0ABV6MFA7_9ACTN</name>
<protein>
    <submittedName>
        <fullName evidence="7">DUF202 domain-containing protein</fullName>
    </submittedName>
</protein>